<keyword evidence="1" id="KW-0863">Zinc-finger</keyword>
<dbReference type="EMBL" id="DS985245">
    <property type="protein sequence ID" value="EDV25024.1"/>
    <property type="molecule type" value="Genomic_DNA"/>
</dbReference>
<dbReference type="PROSITE" id="PS50103">
    <property type="entry name" value="ZF_C3H1"/>
    <property type="match status" value="1"/>
</dbReference>
<proteinExistence type="predicted"/>
<dbReference type="GeneID" id="6753688"/>
<accession>B3RYE5</accession>
<gene>
    <name evidence="3" type="ORF">TRIADDRAFT_24967</name>
</gene>
<sequence length="218" mass="25130">MHRISLEEIAQQFNSSEKVDKNQNVKLKYKHIVIDGSNLAMSHGGKKIFSCRGIQVCVQYFLNRGHREITAFVPEWRKEAPKPDAPICEQDILTQLESQGFLVFTPSRRVRGKRRAHHDDYFVVKLAAEKDGIIVSNDNFRDIQHESPKWRKVIEKQLLMYSFVGDTFMPVEDPLGRHGPTLDMFLCSGVESDTEATICPYGRRCTYGNKCKYVHPEK</sequence>
<dbReference type="STRING" id="10228.B3RYE5"/>
<feature type="non-terminal residue" evidence="3">
    <location>
        <position position="218"/>
    </location>
</feature>
<dbReference type="CTD" id="6753688"/>
<dbReference type="OrthoDB" id="392925at2759"/>
<feature type="domain" description="C3H1-type" evidence="2">
    <location>
        <begin position="193"/>
        <end position="218"/>
    </location>
</feature>
<protein>
    <recommendedName>
        <fullName evidence="2">C3H1-type domain-containing protein</fullName>
    </recommendedName>
</protein>
<evidence type="ECO:0000313" key="3">
    <source>
        <dbReference type="EMBL" id="EDV25024.1"/>
    </source>
</evidence>
<dbReference type="GO" id="GO:0008270">
    <property type="term" value="F:zinc ion binding"/>
    <property type="evidence" value="ECO:0007669"/>
    <property type="project" value="UniProtKB-KW"/>
</dbReference>
<dbReference type="RefSeq" id="XP_002112914.1">
    <property type="nucleotide sequence ID" value="XM_002112878.1"/>
</dbReference>
<dbReference type="Gene3D" id="3.40.50.11980">
    <property type="match status" value="1"/>
</dbReference>
<dbReference type="KEGG" id="tad:TRIADDRAFT_24967"/>
<name>B3RYE5_TRIAD</name>
<organism evidence="3 4">
    <name type="scientific">Trichoplax adhaerens</name>
    <name type="common">Trichoplax reptans</name>
    <dbReference type="NCBI Taxonomy" id="10228"/>
    <lineage>
        <taxon>Eukaryota</taxon>
        <taxon>Metazoa</taxon>
        <taxon>Placozoa</taxon>
        <taxon>Uniplacotomia</taxon>
        <taxon>Trichoplacea</taxon>
        <taxon>Trichoplacidae</taxon>
        <taxon>Trichoplax</taxon>
    </lineage>
</organism>
<evidence type="ECO:0000259" key="2">
    <source>
        <dbReference type="PROSITE" id="PS50103"/>
    </source>
</evidence>
<dbReference type="eggNOG" id="KOG3777">
    <property type="taxonomic scope" value="Eukaryota"/>
</dbReference>
<dbReference type="InParanoid" id="B3RYE5"/>
<dbReference type="Proteomes" id="UP000009022">
    <property type="component" value="Unassembled WGS sequence"/>
</dbReference>
<reference evidence="3 4" key="1">
    <citation type="journal article" date="2008" name="Nature">
        <title>The Trichoplax genome and the nature of placozoans.</title>
        <authorList>
            <person name="Srivastava M."/>
            <person name="Begovic E."/>
            <person name="Chapman J."/>
            <person name="Putnam N.H."/>
            <person name="Hellsten U."/>
            <person name="Kawashima T."/>
            <person name="Kuo A."/>
            <person name="Mitros T."/>
            <person name="Salamov A."/>
            <person name="Carpenter M.L."/>
            <person name="Signorovitch A.Y."/>
            <person name="Moreno M.A."/>
            <person name="Kamm K."/>
            <person name="Grimwood J."/>
            <person name="Schmutz J."/>
            <person name="Shapiro H."/>
            <person name="Grigoriev I.V."/>
            <person name="Buss L.W."/>
            <person name="Schierwater B."/>
            <person name="Dellaporta S.L."/>
            <person name="Rokhsar D.S."/>
        </authorList>
    </citation>
    <scope>NUCLEOTIDE SEQUENCE [LARGE SCALE GENOMIC DNA]</scope>
    <source>
        <strain evidence="3 4">Grell-BS-1999</strain>
    </source>
</reference>
<dbReference type="HOGENOM" id="CLU_013020_0_2_1"/>
<dbReference type="InterPro" id="IPR051101">
    <property type="entry name" value="ZC3H12/N4BP1_RNase_Reg"/>
</dbReference>
<dbReference type="FunFam" id="3.40.50.11980:FF:000001">
    <property type="entry name" value="ZC3H12A isoform 1"/>
    <property type="match status" value="1"/>
</dbReference>
<keyword evidence="4" id="KW-1185">Reference proteome</keyword>
<dbReference type="PANTHER" id="PTHR12876:SF35">
    <property type="entry name" value="LD08718P-RELATED"/>
    <property type="match status" value="1"/>
</dbReference>
<dbReference type="OMA" id="DAPICEQ"/>
<dbReference type="AlphaFoldDB" id="B3RYE5"/>
<evidence type="ECO:0000256" key="1">
    <source>
        <dbReference type="PROSITE-ProRule" id="PRU00723"/>
    </source>
</evidence>
<evidence type="ECO:0000313" key="4">
    <source>
        <dbReference type="Proteomes" id="UP000009022"/>
    </source>
</evidence>
<dbReference type="InterPro" id="IPR000571">
    <property type="entry name" value="Znf_CCCH"/>
</dbReference>
<dbReference type="PANTHER" id="PTHR12876">
    <property type="entry name" value="N4BP1-RELATED"/>
    <property type="match status" value="1"/>
</dbReference>
<dbReference type="PhylomeDB" id="B3RYE5"/>
<dbReference type="InterPro" id="IPR021869">
    <property type="entry name" value="RNase_Zc3h12_NYN"/>
</dbReference>
<keyword evidence="1" id="KW-0862">Zinc</keyword>
<keyword evidence="1" id="KW-0479">Metal-binding</keyword>
<dbReference type="Pfam" id="PF11977">
    <property type="entry name" value="RNase_Zc3h12a"/>
    <property type="match status" value="1"/>
</dbReference>
<feature type="zinc finger region" description="C3H1-type" evidence="1">
    <location>
        <begin position="193"/>
        <end position="218"/>
    </location>
</feature>